<dbReference type="EMBL" id="PEML01000244">
    <property type="protein sequence ID" value="RTI06771.1"/>
    <property type="molecule type" value="Genomic_DNA"/>
</dbReference>
<dbReference type="AlphaFoldDB" id="A0A430S611"/>
<evidence type="ECO:0000313" key="4">
    <source>
        <dbReference type="Proteomes" id="UP000287962"/>
    </source>
</evidence>
<organism evidence="1 3">
    <name type="scientific">Thermus scotoductus</name>
    <dbReference type="NCBI Taxonomy" id="37636"/>
    <lineage>
        <taxon>Bacteria</taxon>
        <taxon>Thermotogati</taxon>
        <taxon>Deinococcota</taxon>
        <taxon>Deinococci</taxon>
        <taxon>Thermales</taxon>
        <taxon>Thermaceae</taxon>
        <taxon>Thermus</taxon>
    </lineage>
</organism>
<proteinExistence type="predicted"/>
<evidence type="ECO:0000313" key="2">
    <source>
        <dbReference type="EMBL" id="RTI06771.1"/>
    </source>
</evidence>
<dbReference type="Proteomes" id="UP000286928">
    <property type="component" value="Unassembled WGS sequence"/>
</dbReference>
<dbReference type="Gene3D" id="3.10.450.40">
    <property type="match status" value="1"/>
</dbReference>
<dbReference type="RefSeq" id="WP_015717616.1">
    <property type="nucleotide sequence ID" value="NZ_PELO01000346.1"/>
</dbReference>
<protein>
    <recommendedName>
        <fullName evidence="5">PepSY domain-containing protein</fullName>
    </recommendedName>
</protein>
<evidence type="ECO:0000313" key="1">
    <source>
        <dbReference type="EMBL" id="RTH30159.1"/>
    </source>
</evidence>
<reference evidence="3 4" key="2">
    <citation type="journal article" date="2019" name="Extremophiles">
        <title>Biogeography of thermophiles and predominance of Thermus scotoductus in domestic water heaters.</title>
        <authorList>
            <person name="Wilpiszeski R.L."/>
            <person name="Zhang Z."/>
            <person name="House C.H."/>
        </authorList>
    </citation>
    <scope>NUCLEOTIDE SEQUENCE [LARGE SCALE GENOMIC DNA]</scope>
    <source>
        <strain evidence="2 4">12_S12</strain>
        <strain evidence="1 3">20_S20</strain>
    </source>
</reference>
<comment type="caution">
    <text evidence="1">The sequence shown here is derived from an EMBL/GenBank/DDBJ whole genome shotgun (WGS) entry which is preliminary data.</text>
</comment>
<evidence type="ECO:0008006" key="5">
    <source>
        <dbReference type="Google" id="ProtNLM"/>
    </source>
</evidence>
<reference evidence="2" key="1">
    <citation type="submission" date="2017-10" db="EMBL/GenBank/DDBJ databases">
        <authorList>
            <person name="Wilpiszeski R.L."/>
            <person name="Zhidan Z."/>
            <person name="House C.H."/>
        </authorList>
    </citation>
    <scope>NUCLEOTIDE SEQUENCE</scope>
    <source>
        <strain evidence="2">12_S12</strain>
    </source>
</reference>
<dbReference type="EMBL" id="PEMD01000302">
    <property type="protein sequence ID" value="RTH30159.1"/>
    <property type="molecule type" value="Genomic_DNA"/>
</dbReference>
<evidence type="ECO:0000313" key="3">
    <source>
        <dbReference type="Proteomes" id="UP000286928"/>
    </source>
</evidence>
<sequence length="161" mass="17252">MNKLVTLIALGLALGLAWAEPLPKRTFWEAAQLAQRHLKAATPPEEISLSWKKGRPVYGVDLARGAYLVQVYVDGQSGNILGLKPLKERALGARAWLKGPPALPLAEAIARAQKALGTQKPPAEVAYQIVGGRPTLLVDLSQQVVLDAQTGQVLAVRPLGR</sequence>
<keyword evidence="4" id="KW-1185">Reference proteome</keyword>
<name>A0A430S611_THESC</name>
<dbReference type="Proteomes" id="UP000287962">
    <property type="component" value="Unassembled WGS sequence"/>
</dbReference>
<gene>
    <name evidence="2" type="ORF">CSW25_07600</name>
    <name evidence="1" type="ORF">CSW33_10730</name>
</gene>
<accession>A0A430S611</accession>